<dbReference type="Pfam" id="PF07311">
    <property type="entry name" value="Dodecin"/>
    <property type="match status" value="1"/>
</dbReference>
<evidence type="ECO:0008006" key="2">
    <source>
        <dbReference type="Google" id="ProtNLM"/>
    </source>
</evidence>
<reference evidence="1" key="1">
    <citation type="submission" date="2020-02" db="EMBL/GenBank/DDBJ databases">
        <authorList>
            <person name="Meier V. D."/>
        </authorList>
    </citation>
    <scope>NUCLEOTIDE SEQUENCE</scope>
    <source>
        <strain evidence="1">AVDCRST_MAG78</strain>
    </source>
</reference>
<accession>A0A6J4PWX7</accession>
<sequence length="72" mass="7995">MSVARVTELSATSEQSFEDAINEGINRATSTLRNVESAWIKDMNVLIENNNVMSYKVNMAITFVLEEGEQPG</sequence>
<protein>
    <recommendedName>
        <fullName evidence="2">Dodecin domain-containing protein</fullName>
    </recommendedName>
</protein>
<dbReference type="PANTHER" id="PTHR39324">
    <property type="entry name" value="CALCIUM DODECIN"/>
    <property type="match status" value="1"/>
</dbReference>
<dbReference type="InterPro" id="IPR036694">
    <property type="entry name" value="Dodecin-like_sf"/>
</dbReference>
<dbReference type="EMBL" id="CADCVB010000089">
    <property type="protein sequence ID" value="CAA9424300.1"/>
    <property type="molecule type" value="Genomic_DNA"/>
</dbReference>
<dbReference type="InterPro" id="IPR025543">
    <property type="entry name" value="Dodecin-like"/>
</dbReference>
<evidence type="ECO:0000313" key="1">
    <source>
        <dbReference type="EMBL" id="CAA9424300.1"/>
    </source>
</evidence>
<organism evidence="1">
    <name type="scientific">uncultured Rubrobacteraceae bacterium</name>
    <dbReference type="NCBI Taxonomy" id="349277"/>
    <lineage>
        <taxon>Bacteria</taxon>
        <taxon>Bacillati</taxon>
        <taxon>Actinomycetota</taxon>
        <taxon>Rubrobacteria</taxon>
        <taxon>Rubrobacterales</taxon>
        <taxon>Rubrobacteraceae</taxon>
        <taxon>environmental samples</taxon>
    </lineage>
</organism>
<name>A0A6J4PWX7_9ACTN</name>
<dbReference type="SUPFAM" id="SSF89807">
    <property type="entry name" value="Dodecin-like"/>
    <property type="match status" value="1"/>
</dbReference>
<dbReference type="InterPro" id="IPR009923">
    <property type="entry name" value="Dodecin"/>
</dbReference>
<proteinExistence type="predicted"/>
<dbReference type="AlphaFoldDB" id="A0A6J4PWX7"/>
<gene>
    <name evidence="1" type="ORF">AVDCRST_MAG78-1252</name>
</gene>
<dbReference type="PANTHER" id="PTHR39324:SF1">
    <property type="entry name" value="CALCIUM DODECIN"/>
    <property type="match status" value="1"/>
</dbReference>
<dbReference type="Gene3D" id="3.30.1660.10">
    <property type="entry name" value="Flavin-binding protein dodecin"/>
    <property type="match status" value="1"/>
</dbReference>